<dbReference type="GO" id="GO:0004252">
    <property type="term" value="F:serine-type endopeptidase activity"/>
    <property type="evidence" value="ECO:0007669"/>
    <property type="project" value="InterPro"/>
</dbReference>
<proteinExistence type="inferred from homology"/>
<sequence length="141" mass="14638">MAIPAGDDNSDAYNYLPAAPELAATIDASTLSDERAYFYDHGKCVDTLTPGPHILSTLIGSNNAIGIVSGTITASSHTAGLLAYYFSLQGAATFSPDTSKAADNPLASNGTPTSAVMAILPSRMAVFLPASFIEHKSSQKR</sequence>
<dbReference type="GO" id="GO:0006508">
    <property type="term" value="P:proteolysis"/>
    <property type="evidence" value="ECO:0007669"/>
    <property type="project" value="InterPro"/>
</dbReference>
<evidence type="ECO:0000313" key="3">
    <source>
        <dbReference type="Proteomes" id="UP000663841"/>
    </source>
</evidence>
<gene>
    <name evidence="2" type="ORF">RDB_LOCUS152595</name>
</gene>
<name>A0A8H3BMG9_9AGAM</name>
<dbReference type="Proteomes" id="UP000663841">
    <property type="component" value="Unassembled WGS sequence"/>
</dbReference>
<organism evidence="2 3">
    <name type="scientific">Rhizoctonia solani</name>
    <dbReference type="NCBI Taxonomy" id="456999"/>
    <lineage>
        <taxon>Eukaryota</taxon>
        <taxon>Fungi</taxon>
        <taxon>Dikarya</taxon>
        <taxon>Basidiomycota</taxon>
        <taxon>Agaricomycotina</taxon>
        <taxon>Agaricomycetes</taxon>
        <taxon>Cantharellales</taxon>
        <taxon>Ceratobasidiaceae</taxon>
        <taxon>Rhizoctonia</taxon>
    </lineage>
</organism>
<accession>A0A8H3BMG9</accession>
<evidence type="ECO:0000313" key="2">
    <source>
        <dbReference type="EMBL" id="CAE6461482.1"/>
    </source>
</evidence>
<dbReference type="PROSITE" id="PS51892">
    <property type="entry name" value="SUBTILASE"/>
    <property type="match status" value="1"/>
</dbReference>
<reference evidence="2" key="1">
    <citation type="submission" date="2021-01" db="EMBL/GenBank/DDBJ databases">
        <authorList>
            <person name="Kaushik A."/>
        </authorList>
    </citation>
    <scope>NUCLEOTIDE SEQUENCE</scope>
    <source>
        <strain evidence="2">AG3-T5</strain>
    </source>
</reference>
<dbReference type="EMBL" id="CAJMWW010000269">
    <property type="protein sequence ID" value="CAE6461482.1"/>
    <property type="molecule type" value="Genomic_DNA"/>
</dbReference>
<evidence type="ECO:0008006" key="4">
    <source>
        <dbReference type="Google" id="ProtNLM"/>
    </source>
</evidence>
<comment type="caution">
    <text evidence="2">The sequence shown here is derived from an EMBL/GenBank/DDBJ whole genome shotgun (WGS) entry which is preliminary data.</text>
</comment>
<dbReference type="Gene3D" id="3.40.50.200">
    <property type="entry name" value="Peptidase S8/S53 domain"/>
    <property type="match status" value="1"/>
</dbReference>
<protein>
    <recommendedName>
        <fullName evidence="4">Peptidase S8/S53 domain-containing protein</fullName>
    </recommendedName>
</protein>
<dbReference type="SUPFAM" id="SSF52743">
    <property type="entry name" value="Subtilisin-like"/>
    <property type="match status" value="1"/>
</dbReference>
<comment type="caution">
    <text evidence="1">Lacks conserved residue(s) required for the propagation of feature annotation.</text>
</comment>
<evidence type="ECO:0000256" key="1">
    <source>
        <dbReference type="PROSITE-ProRule" id="PRU01240"/>
    </source>
</evidence>
<comment type="similarity">
    <text evidence="1">Belongs to the peptidase S8 family.</text>
</comment>
<dbReference type="AlphaFoldDB" id="A0A8H3BMG9"/>
<dbReference type="InterPro" id="IPR036852">
    <property type="entry name" value="Peptidase_S8/S53_dom_sf"/>
</dbReference>